<dbReference type="Proteomes" id="UP000824504">
    <property type="component" value="Chromosome"/>
</dbReference>
<proteinExistence type="predicted"/>
<accession>A0ABX8SKH5</accession>
<sequence>MPFPYVLAILAAVLLAGAVVAVVAIASGKLQTNRPRLQQFAERTEEVLEGQGDMPRFLERLDDLGDQDSRPRVG</sequence>
<keyword evidence="2" id="KW-1185">Reference proteome</keyword>
<name>A0ABX8SKH5_9ACTN</name>
<evidence type="ECO:0000313" key="2">
    <source>
        <dbReference type="Proteomes" id="UP000824504"/>
    </source>
</evidence>
<evidence type="ECO:0000313" key="1">
    <source>
        <dbReference type="EMBL" id="QXT63833.1"/>
    </source>
</evidence>
<reference evidence="1 2" key="1">
    <citation type="submission" date="2021-07" db="EMBL/GenBank/DDBJ databases">
        <title>complete genome sequencing of Tessaracoccus sp.J1M15.</title>
        <authorList>
            <person name="Bae J.-W."/>
            <person name="Kim D.-y."/>
        </authorList>
    </citation>
    <scope>NUCLEOTIDE SEQUENCE [LARGE SCALE GENOMIC DNA]</scope>
    <source>
        <strain evidence="1 2">J1M15</strain>
    </source>
</reference>
<gene>
    <name evidence="1" type="ORF">KDB89_05030</name>
</gene>
<dbReference type="EMBL" id="CP079216">
    <property type="protein sequence ID" value="QXT63833.1"/>
    <property type="molecule type" value="Genomic_DNA"/>
</dbReference>
<protein>
    <submittedName>
        <fullName evidence="1">Uncharacterized protein</fullName>
    </submittedName>
</protein>
<dbReference type="RefSeq" id="WP_219083760.1">
    <property type="nucleotide sequence ID" value="NZ_CP079216.1"/>
</dbReference>
<organism evidence="1 2">
    <name type="scientific">Tessaracoccus palaemonis</name>
    <dbReference type="NCBI Taxonomy" id="2829499"/>
    <lineage>
        <taxon>Bacteria</taxon>
        <taxon>Bacillati</taxon>
        <taxon>Actinomycetota</taxon>
        <taxon>Actinomycetes</taxon>
        <taxon>Propionibacteriales</taxon>
        <taxon>Propionibacteriaceae</taxon>
        <taxon>Tessaracoccus</taxon>
    </lineage>
</organism>